<evidence type="ECO:0000313" key="3">
    <source>
        <dbReference type="WBParaSite" id="ACRNAN_scaffold30497.g18653.t1"/>
    </source>
</evidence>
<evidence type="ECO:0000313" key="2">
    <source>
        <dbReference type="Proteomes" id="UP000887540"/>
    </source>
</evidence>
<organism evidence="2 3">
    <name type="scientific">Acrobeloides nanus</name>
    <dbReference type="NCBI Taxonomy" id="290746"/>
    <lineage>
        <taxon>Eukaryota</taxon>
        <taxon>Metazoa</taxon>
        <taxon>Ecdysozoa</taxon>
        <taxon>Nematoda</taxon>
        <taxon>Chromadorea</taxon>
        <taxon>Rhabditida</taxon>
        <taxon>Tylenchina</taxon>
        <taxon>Cephalobomorpha</taxon>
        <taxon>Cephaloboidea</taxon>
        <taxon>Cephalobidae</taxon>
        <taxon>Acrobeloides</taxon>
    </lineage>
</organism>
<evidence type="ECO:0000259" key="1">
    <source>
        <dbReference type="SMART" id="SM00644"/>
    </source>
</evidence>
<dbReference type="SUPFAM" id="SSF55846">
    <property type="entry name" value="N-acetylmuramoyl-L-alanine amidase-like"/>
    <property type="match status" value="1"/>
</dbReference>
<reference evidence="3" key="1">
    <citation type="submission" date="2022-11" db="UniProtKB">
        <authorList>
            <consortium name="WormBaseParasite"/>
        </authorList>
    </citation>
    <scope>IDENTIFICATION</scope>
</reference>
<name>A0A914DN70_9BILA</name>
<dbReference type="CDD" id="cd06583">
    <property type="entry name" value="PGRP"/>
    <property type="match status" value="1"/>
</dbReference>
<dbReference type="WBParaSite" id="ACRNAN_scaffold30497.g18653.t1">
    <property type="protein sequence ID" value="ACRNAN_scaffold30497.g18653.t1"/>
    <property type="gene ID" value="ACRNAN_scaffold30497.g18653"/>
</dbReference>
<dbReference type="Proteomes" id="UP000887540">
    <property type="component" value="Unplaced"/>
</dbReference>
<protein>
    <submittedName>
        <fullName evidence="3">N-acetylmuramoyl-L-alanine amidase domain-containing protein</fullName>
    </submittedName>
</protein>
<dbReference type="Gene3D" id="3.40.80.10">
    <property type="entry name" value="Peptidoglycan recognition protein-like"/>
    <property type="match status" value="1"/>
</dbReference>
<dbReference type="InterPro" id="IPR036505">
    <property type="entry name" value="Amidase/PGRP_sf"/>
</dbReference>
<dbReference type="GO" id="GO:0008745">
    <property type="term" value="F:N-acetylmuramoyl-L-alanine amidase activity"/>
    <property type="evidence" value="ECO:0007669"/>
    <property type="project" value="InterPro"/>
</dbReference>
<dbReference type="Pfam" id="PF01510">
    <property type="entry name" value="Amidase_2"/>
    <property type="match status" value="1"/>
</dbReference>
<feature type="domain" description="N-acetylmuramoyl-L-alanine amidase" evidence="1">
    <location>
        <begin position="76"/>
        <end position="215"/>
    </location>
</feature>
<sequence length="230" mass="24172">MGPITVRALQALIGADVDGQAGKNTATKLQQFLNSGAAFEHPATETPTPVPVNPPADAPVTERTPTYPGAAKAFNVPLGDGTRNAGSVIDRLIVHHTATTGDQAAYFSTRNSRESCPTFYVRTSGEVIEFIEPSARPASTGSANTYSISIETQNTSGEPAWGISDESHEAIAKIAAWLAGYDGKTLGGFPVEFKLDRTHVIGHNEAGVNATACPGPSMNLERIVARAQEL</sequence>
<dbReference type="InterPro" id="IPR002502">
    <property type="entry name" value="Amidase_domain"/>
</dbReference>
<dbReference type="SMART" id="SM00644">
    <property type="entry name" value="Ami_2"/>
    <property type="match status" value="1"/>
</dbReference>
<accession>A0A914DN70</accession>
<proteinExistence type="predicted"/>
<keyword evidence="2" id="KW-1185">Reference proteome</keyword>
<dbReference type="GO" id="GO:0009253">
    <property type="term" value="P:peptidoglycan catabolic process"/>
    <property type="evidence" value="ECO:0007669"/>
    <property type="project" value="InterPro"/>
</dbReference>
<dbReference type="AlphaFoldDB" id="A0A914DN70"/>